<organism evidence="1 2">
    <name type="scientific">Arenibacter algicola</name>
    <dbReference type="NCBI Taxonomy" id="616991"/>
    <lineage>
        <taxon>Bacteria</taxon>
        <taxon>Pseudomonadati</taxon>
        <taxon>Bacteroidota</taxon>
        <taxon>Flavobacteriia</taxon>
        <taxon>Flavobacteriales</taxon>
        <taxon>Flavobacteriaceae</taxon>
        <taxon>Arenibacter</taxon>
    </lineage>
</organism>
<reference evidence="1 2" key="1">
    <citation type="submission" date="2017-07" db="EMBL/GenBank/DDBJ databases">
        <title>Genome Sequence of Arenibacter algicola Strain SMS7 Isolated from a culture of the Diatom Skeletonema marinoi.</title>
        <authorList>
            <person name="Topel M."/>
            <person name="Pinder M.I.M."/>
            <person name="Johansson O.N."/>
            <person name="Kourtchenko O."/>
            <person name="Godhe A."/>
            <person name="Clarke A.K."/>
        </authorList>
    </citation>
    <scope>NUCLEOTIDE SEQUENCE [LARGE SCALE GENOMIC DNA]</scope>
    <source>
        <strain evidence="1 2">SMS7</strain>
        <plasmid evidence="2">Plasmid psms7</plasmid>
    </source>
</reference>
<dbReference type="EMBL" id="CP022516">
    <property type="protein sequence ID" value="ASO08385.1"/>
    <property type="molecule type" value="Genomic_DNA"/>
</dbReference>
<dbReference type="RefSeq" id="WP_157731014.1">
    <property type="nucleotide sequence ID" value="NZ_CP022516.1"/>
</dbReference>
<sequence>MKDKSLQGGFDEFDENEVALKIKKPKRVSFTITHDAETKELMDDIQWLQQYVVKKSPVSQGDVISEALELLADKIGYDKLKKEYAEDLANATITAGRKSRR</sequence>
<dbReference type="Proteomes" id="UP000204551">
    <property type="component" value="Plasmid pSMS7"/>
</dbReference>
<keyword evidence="1" id="KW-0614">Plasmid</keyword>
<dbReference type="AlphaFoldDB" id="A0A221V470"/>
<evidence type="ECO:0000313" key="2">
    <source>
        <dbReference type="Proteomes" id="UP000204551"/>
    </source>
</evidence>
<proteinExistence type="predicted"/>
<name>A0A221V470_9FLAO</name>
<accession>A0A221V470</accession>
<gene>
    <name evidence="1" type="ORF">AREALGSMS7_05010</name>
</gene>
<geneLocation type="plasmid" evidence="2">
    <name>psms7</name>
</geneLocation>
<evidence type="ECO:0000313" key="1">
    <source>
        <dbReference type="EMBL" id="ASO08385.1"/>
    </source>
</evidence>
<dbReference type="KEGG" id="aalg:AREALGSMS7_05010"/>
<protein>
    <submittedName>
        <fullName evidence="1">Uncharacterized protein</fullName>
    </submittedName>
</protein>